<evidence type="ECO:0000313" key="1">
    <source>
        <dbReference type="EMBL" id="RTZ82052.1"/>
    </source>
</evidence>
<dbReference type="InterPro" id="IPR029058">
    <property type="entry name" value="AB_hydrolase_fold"/>
</dbReference>
<organism evidence="1 2">
    <name type="scientific">SAR324 cluster bacterium</name>
    <dbReference type="NCBI Taxonomy" id="2024889"/>
    <lineage>
        <taxon>Bacteria</taxon>
        <taxon>Deltaproteobacteria</taxon>
        <taxon>SAR324 cluster</taxon>
    </lineage>
</organism>
<dbReference type="Proteomes" id="UP000287176">
    <property type="component" value="Unassembled WGS sequence"/>
</dbReference>
<accession>A0A432GE25</accession>
<reference evidence="1 2" key="1">
    <citation type="submission" date="2018-06" db="EMBL/GenBank/DDBJ databases">
        <title>Combined omics and stable isotope probing to characterize newly discovered Mariana Back-Arc vent microbial communities.</title>
        <authorList>
            <person name="Trembath-Reichert E."/>
            <person name="Huber J.A."/>
        </authorList>
    </citation>
    <scope>NUCLEOTIDE SEQUENCE [LARGE SCALE GENOMIC DNA]</scope>
    <source>
        <strain evidence="1">MAG 24</strain>
    </source>
</reference>
<dbReference type="Gene3D" id="3.40.50.1820">
    <property type="entry name" value="alpha/beta hydrolase"/>
    <property type="match status" value="1"/>
</dbReference>
<gene>
    <name evidence="1" type="ORF">DSY94_11155</name>
</gene>
<dbReference type="EMBL" id="QNZI01000292">
    <property type="protein sequence ID" value="RTZ82052.1"/>
    <property type="molecule type" value="Genomic_DNA"/>
</dbReference>
<protein>
    <recommendedName>
        <fullName evidence="3">Alpha/beta hydrolase</fullName>
    </recommendedName>
</protein>
<comment type="caution">
    <text evidence="1">The sequence shown here is derived from an EMBL/GenBank/DDBJ whole genome shotgun (WGS) entry which is preliminary data.</text>
</comment>
<evidence type="ECO:0008006" key="3">
    <source>
        <dbReference type="Google" id="ProtNLM"/>
    </source>
</evidence>
<proteinExistence type="predicted"/>
<evidence type="ECO:0000313" key="2">
    <source>
        <dbReference type="Proteomes" id="UP000287176"/>
    </source>
</evidence>
<dbReference type="AlphaFoldDB" id="A0A432GE25"/>
<sequence length="258" mass="29438">MSIIQFSHANGFPAKTYSVLFKHLEGHKISAINILAENRKPSEINWHDMTEDILKCAGQFEEPVVGVGHSLGGVLTLMAAAKKPALFQNIIILDPPLFSSQKRLLISILRAINIEDWVSPSGKSKNRRSHFESKEKAHRYFQANKMFNNFHPQTLKDYVTHGLIPGKQGVELTITVEQEVAIFHKMLTSYPKSIYKVRGTLVYAVKNPVLWASDLRWIKRNFTQLKLIPFPDSHLFPLNYPESTAQIINRCLMFKLTI</sequence>
<dbReference type="SUPFAM" id="SSF53474">
    <property type="entry name" value="alpha/beta-Hydrolases"/>
    <property type="match status" value="1"/>
</dbReference>
<name>A0A432GE25_9DELT</name>